<protein>
    <submittedName>
        <fullName evidence="1">Uncharacterized protein</fullName>
    </submittedName>
</protein>
<organism evidence="1 2">
    <name type="scientific">Herbaspirillum frisingense</name>
    <dbReference type="NCBI Taxonomy" id="92645"/>
    <lineage>
        <taxon>Bacteria</taxon>
        <taxon>Pseudomonadati</taxon>
        <taxon>Pseudomonadota</taxon>
        <taxon>Betaproteobacteria</taxon>
        <taxon>Burkholderiales</taxon>
        <taxon>Oxalobacteraceae</taxon>
        <taxon>Herbaspirillum</taxon>
    </lineage>
</organism>
<accession>A0A7V8FSS6</accession>
<dbReference type="Proteomes" id="UP000462435">
    <property type="component" value="Unassembled WGS sequence"/>
</dbReference>
<proteinExistence type="predicted"/>
<evidence type="ECO:0000313" key="2">
    <source>
        <dbReference type="Proteomes" id="UP000462435"/>
    </source>
</evidence>
<comment type="caution">
    <text evidence="1">The sequence shown here is derived from an EMBL/GenBank/DDBJ whole genome shotgun (WGS) entry which is preliminary data.</text>
</comment>
<sequence length="136" mass="15298">MRFLFIGSRFTLHASFPHSVTLMQLRFTSFTVTSSWRDLHPQECAHAGRTKERPDGIAAPAFFMGDRRPRYQRWPIQARIRAMVGSDSVVEIRMARDMPATSRWYSSASMNGPVPIGMAASSTALSAHRRGSGRIQ</sequence>
<dbReference type="AlphaFoldDB" id="A0A7V8FSS6"/>
<gene>
    <name evidence="1" type="ORF">GAK35_04237</name>
</gene>
<reference evidence="2" key="1">
    <citation type="journal article" date="2020" name="MBio">
        <title>Horizontal gene transfer to a defensive symbiont with a reduced genome amongst a multipartite beetle microbiome.</title>
        <authorList>
            <person name="Waterworth S.C."/>
            <person name="Florez L.V."/>
            <person name="Rees E.R."/>
            <person name="Hertweck C."/>
            <person name="Kaltenpoth M."/>
            <person name="Kwan J.C."/>
        </authorList>
    </citation>
    <scope>NUCLEOTIDE SEQUENCE [LARGE SCALE GENOMIC DNA]</scope>
</reference>
<name>A0A7V8FSS6_9BURK</name>
<dbReference type="EMBL" id="WNDX01000228">
    <property type="protein sequence ID" value="KAF1035172.1"/>
    <property type="molecule type" value="Genomic_DNA"/>
</dbReference>
<evidence type="ECO:0000313" key="1">
    <source>
        <dbReference type="EMBL" id="KAF1035172.1"/>
    </source>
</evidence>